<dbReference type="GO" id="GO:0044780">
    <property type="term" value="P:bacterial-type flagellum assembly"/>
    <property type="evidence" value="ECO:0007669"/>
    <property type="project" value="InterPro"/>
</dbReference>
<dbReference type="GO" id="GO:0071973">
    <property type="term" value="P:bacterial-type flagellum-dependent cell motility"/>
    <property type="evidence" value="ECO:0007669"/>
    <property type="project" value="TreeGrafter"/>
</dbReference>
<keyword evidence="9" id="KW-1185">Reference proteome</keyword>
<dbReference type="EMBL" id="PXWF02000294">
    <property type="protein sequence ID" value="PWF42659.1"/>
    <property type="molecule type" value="Genomic_DNA"/>
</dbReference>
<evidence type="ECO:0000256" key="5">
    <source>
        <dbReference type="ARBA" id="ARBA00023186"/>
    </source>
</evidence>
<dbReference type="CDD" id="cd16098">
    <property type="entry name" value="FliS"/>
    <property type="match status" value="1"/>
</dbReference>
<protein>
    <recommendedName>
        <fullName evidence="6">Flagellar secretion chaperone FliS</fullName>
    </recommendedName>
</protein>
<dbReference type="InterPro" id="IPR003713">
    <property type="entry name" value="FliS"/>
</dbReference>
<evidence type="ECO:0000256" key="6">
    <source>
        <dbReference type="PIRNR" id="PIRNR039090"/>
    </source>
</evidence>
<keyword evidence="4 6" id="KW-1005">Bacterial flagellum biogenesis</keyword>
<dbReference type="AlphaFoldDB" id="A0A2U2HF38"/>
<feature type="compositionally biased region" description="Low complexity" evidence="7">
    <location>
        <begin position="135"/>
        <end position="146"/>
    </location>
</feature>
<comment type="subcellular location">
    <subcellularLocation>
        <location evidence="1 6">Cytoplasm</location>
        <location evidence="1 6">Cytosol</location>
    </subcellularLocation>
</comment>
<keyword evidence="8" id="KW-0282">Flagellum</keyword>
<proteinExistence type="inferred from homology"/>
<reference evidence="8 9" key="1">
    <citation type="submission" date="2018-04" db="EMBL/GenBank/DDBJ databases">
        <title>Massilia violaceinigra sp. nov., a novel purple-pigmented bacterium isolated from Tianshan glacier, Xinjiang, China.</title>
        <authorList>
            <person name="Wang H."/>
        </authorList>
    </citation>
    <scope>NUCLEOTIDE SEQUENCE [LARGE SCALE GENOMIC DNA]</scope>
    <source>
        <strain evidence="8 9">B448-2</strain>
    </source>
</reference>
<evidence type="ECO:0000256" key="4">
    <source>
        <dbReference type="ARBA" id="ARBA00022795"/>
    </source>
</evidence>
<evidence type="ECO:0000313" key="8">
    <source>
        <dbReference type="EMBL" id="PWF42659.1"/>
    </source>
</evidence>
<dbReference type="GO" id="GO:0005829">
    <property type="term" value="C:cytosol"/>
    <property type="evidence" value="ECO:0007669"/>
    <property type="project" value="UniProtKB-SubCell"/>
</dbReference>
<accession>A0A2U2HF38</accession>
<dbReference type="OrthoDB" id="9792010at2"/>
<keyword evidence="5" id="KW-0143">Chaperone</keyword>
<sequence>MFGSSKSGASAYAKVGLETGVAAASPHQLIVMLFEGALTAVSAALGHMQAGETEKKGMAVSKAINIIENGMRASLDKEAGGEIAASLDALYDYMQRRLLQANLANDEAMLREVHALLADLKGAWDQIGAQQRAAPPKAPAAAAPSAYGSLAPRAPSFVSA</sequence>
<dbReference type="RefSeq" id="WP_106759587.1">
    <property type="nucleotide sequence ID" value="NZ_PXWF02000294.1"/>
</dbReference>
<dbReference type="PIRSF" id="PIRSF039090">
    <property type="entry name" value="Flis"/>
    <property type="match status" value="1"/>
</dbReference>
<comment type="caution">
    <text evidence="8">The sequence shown here is derived from an EMBL/GenBank/DDBJ whole genome shotgun (WGS) entry which is preliminary data.</text>
</comment>
<evidence type="ECO:0000313" key="9">
    <source>
        <dbReference type="Proteomes" id="UP000241421"/>
    </source>
</evidence>
<organism evidence="8 9">
    <name type="scientific">Massilia glaciei</name>
    <dbReference type="NCBI Taxonomy" id="1524097"/>
    <lineage>
        <taxon>Bacteria</taxon>
        <taxon>Pseudomonadati</taxon>
        <taxon>Pseudomonadota</taxon>
        <taxon>Betaproteobacteria</taxon>
        <taxon>Burkholderiales</taxon>
        <taxon>Oxalobacteraceae</taxon>
        <taxon>Telluria group</taxon>
        <taxon>Massilia</taxon>
    </lineage>
</organism>
<dbReference type="InterPro" id="IPR036584">
    <property type="entry name" value="FliS_sf"/>
</dbReference>
<evidence type="ECO:0000256" key="7">
    <source>
        <dbReference type="SAM" id="MobiDB-lite"/>
    </source>
</evidence>
<dbReference type="SUPFAM" id="SSF101116">
    <property type="entry name" value="Flagellar export chaperone FliS"/>
    <property type="match status" value="1"/>
</dbReference>
<comment type="similarity">
    <text evidence="2 6">Belongs to the FliS family.</text>
</comment>
<keyword evidence="8" id="KW-0969">Cilium</keyword>
<evidence type="ECO:0000256" key="2">
    <source>
        <dbReference type="ARBA" id="ARBA00008787"/>
    </source>
</evidence>
<name>A0A2U2HF38_9BURK</name>
<dbReference type="Gene3D" id="1.20.120.340">
    <property type="entry name" value="Flagellar protein FliS"/>
    <property type="match status" value="1"/>
</dbReference>
<evidence type="ECO:0000256" key="1">
    <source>
        <dbReference type="ARBA" id="ARBA00004514"/>
    </source>
</evidence>
<dbReference type="Pfam" id="PF02561">
    <property type="entry name" value="FliS"/>
    <property type="match status" value="1"/>
</dbReference>
<dbReference type="PANTHER" id="PTHR34773">
    <property type="entry name" value="FLAGELLAR SECRETION CHAPERONE FLIS"/>
    <property type="match status" value="1"/>
</dbReference>
<dbReference type="Proteomes" id="UP000241421">
    <property type="component" value="Unassembled WGS sequence"/>
</dbReference>
<keyword evidence="8" id="KW-0966">Cell projection</keyword>
<dbReference type="NCBIfam" id="TIGR00208">
    <property type="entry name" value="fliS"/>
    <property type="match status" value="1"/>
</dbReference>
<evidence type="ECO:0000256" key="3">
    <source>
        <dbReference type="ARBA" id="ARBA00022490"/>
    </source>
</evidence>
<keyword evidence="3 6" id="KW-0963">Cytoplasm</keyword>
<dbReference type="PANTHER" id="PTHR34773:SF1">
    <property type="entry name" value="FLAGELLAR SECRETION CHAPERONE FLIS"/>
    <property type="match status" value="1"/>
</dbReference>
<feature type="region of interest" description="Disordered" evidence="7">
    <location>
        <begin position="135"/>
        <end position="160"/>
    </location>
</feature>
<gene>
    <name evidence="8" type="primary">fliS</name>
    <name evidence="8" type="ORF">C7C56_022420</name>
</gene>